<dbReference type="Pfam" id="PF16197">
    <property type="entry name" value="KAsynt_C_assoc"/>
    <property type="match status" value="1"/>
</dbReference>
<dbReference type="InterPro" id="IPR014031">
    <property type="entry name" value="Ketoacyl_synth_C"/>
</dbReference>
<dbReference type="InterPro" id="IPR011032">
    <property type="entry name" value="GroES-like_sf"/>
</dbReference>
<dbReference type="Gene3D" id="3.40.366.10">
    <property type="entry name" value="Malonyl-Coenzyme A Acyl Carrier Protein, domain 2"/>
    <property type="match status" value="1"/>
</dbReference>
<dbReference type="InterPro" id="IPR016036">
    <property type="entry name" value="Malonyl_transacylase_ACP-bd"/>
</dbReference>
<sequence>MAPSDSNNETLNGVPNSLHGDEVVISGISGIFPNSDSVVEFMNNLYNKVDMVTSEEPKWIRNDPDIPKHVGKIKGMDKFDSQFFGVTYHLACVLEPMGRKLLEHTYGAIFDSGTSPQSIRGKKVGVFIGSSFTDNSNLSFFAIKKRNDFVVNGGSKSMLANRISYWIDGKGPSYTLDHSDTSSTACLEVAYQSIKSGECDAAIVGGCNYILHPTLSLNMRRCGLLCLDGKTKCFDKNADGYVRADAVNVIFLQRARDAHRVYAEIYHVKGSYKMKPDAHFLATRESKDIEEFLREVYSRIDVDPNKVEYVEADGAATAKADESELEAISNIFAKDGSVKVGSVKSNMGNSEPASGICSITKLCLAYHKGKLPANLHYNDPQDHIPAIRNGRIQVVSEHTGFDREFTAVNNFSYTGAQYHVVLKGHYKQKNLQKYKCNIPYLVLASGRQETCVQKIIDMVKSHPIDPEEIGLLHKVFEHEIRSHTGRGYMLLDTDVQQNTVCLSESLEYYPGIKRPLWFVFSGMGSQWPTMGADLMRIPSFAASIYKCHKVLEPKGVDLIKIMTDPDKSIFENDISNAFVGISAMQLAFTDLMKKMGIVADSIIGHSLGEIGCAYHDDTFTAEEMILATYCRSQAIKENLQIEGLMVAVGLGYKQMLDICPPEIDIACHNSSESTTLSGPTDIMRKFMKDLNDRGIFAREVPSGGIAYHSRYIAHCGSEFLRRLNKIIKNPKKRSSKWISTSVPQERWNEPAAMYSSAEYHSNNMLNPVLFEEMTNLIPDNAVVVEIAPHGLLQAILKRSHKNCTHIPLTKRGSPNGVQFFLEAIGKIYEAGINPKVDVLYPKIEFPVSTETTLLSHYIEWEHSEPWPEFSFLEKDEIKTTASRNFVMSIHDDDYKFLEGYARDGVNVLPESAILVLVWETLSMHIGVKYQSQSVVFKDIQFHGEVTINPDIPFKLSIAISRGNNNFEVIQGDTQIASGVVSTVKVLKFYQDVEKSKKEINFEEEIILLDLDDVYKILESRGYSYKSKCKGIHQSNLDLNAAYIEWNKDWVTFLESLIQLNIVAHDYDGISVPKFIRKLRISVLEQDISKTEEVNGVNCLYAEFNKNSGITRCAGVEIDNLRFTDKPLVERQPDVLLSRSFYPHYSMNKVDLKTALQINLQIVAENITMNEIRVTQIVNSNNNIKCIIKEISQNIPNVNINVVSELNVSEDYEALLSRNMDTQKANVFILENLLDNEIKLKNLRNIPNDCFILALETGVPKIQGLAKQHFDVASAMSDGKQIIMLLRRQNFKDVTYVRVNCDNKLDWVSRVYDELNKTKRVVLLSERQPYCGALGLVRKLRLEGEDRVALVSTGDFNAPAFHPEHGLYKEQLEKSLAVNVLQKGEWGGFYYMPVSTRTKLRNATLTSTAPGDLDSLTWTEAPTVPSSKHLVQVSYGGISLRDVKKAIGIYNTEEMSFGMDFSGIDSDGERVMGIIPSGTLSSTIEADPNLIWPVPEHWTLQDAATVPLPYAMAYYCMSILGLLFKDQTVLVTGGAGALGQAIISLCLSIGCTIYVTVSNEYKKKMLLSIFPQLDENKIGQSRNDSFLNLIKTQTKGNGCDIVINSASGPLRELAMKCVGCQGYFLDLSSYDMSENKNIGMSFLAEDRSYKAVDFSNIFRPENANNKQVIQSMLSEGIARGIVKPISRVEYLPTATSRAFRLLSSSKHVGKVLIKMRSPEIMSQGLEVIPRMNYCSKGVYIVICDDNGLAIELATRLIKRGVRKIILHMQSKVSGYLQTKLVSWQKYGVSIKISSNNIQTEDGCTKLVKEAARIGSVKGIFIVQVPENDENAHDFVQKFNKAIAVINLDLVSRNYCNELSNFVVLTTSSRHASEEFAMSVSENVCQARSVLGAPALFIRAEGLIGNKTENGNSKQTLSEFFNAMETSLKLNYKNVVSLNLNKAPTSEYLDKLQKILGVVKLENIDNKMVADLYLNENNLEELRTLIRNVHQISYPIEKIQRLTVECLKSLGTQTTTNVVREGLGVFYTNIDDEEEHMATSHPIVPMVTILNNGTDTDLDPSDTYIVLIPGFEGRHQTLETIAERLKVQAVAVQLACDIEGNNIPEMAATVRKFMSTKFETKSKFYLLGYSFGVNIALELAALLEKEGHVGIVYCLDSSPDILKIQLRTYLGDVSDSMLQNTILEHMYTLMTGNEIGKITHELEKAMSWSDKVDICMKNMIGLVNYSNQYKRSILESAYQRILLAKEYEPDFKLESQLVLMKGVSHPKADNLARDYRLSKYTNKPVKVFHLKSDHPSAPYDCQVSNIVNKLLDKNLLEDFQKKNLCDSYRVE</sequence>
<dbReference type="InterPro" id="IPR014043">
    <property type="entry name" value="Acyl_transferase_dom"/>
</dbReference>
<dbReference type="SMART" id="SM00829">
    <property type="entry name" value="PKS_ER"/>
    <property type="match status" value="1"/>
</dbReference>
<dbReference type="InterPro" id="IPR016039">
    <property type="entry name" value="Thiolase-like"/>
</dbReference>
<dbReference type="OrthoDB" id="329835at2759"/>
<dbReference type="Pfam" id="PF00109">
    <property type="entry name" value="ketoacyl-synt"/>
    <property type="match status" value="1"/>
</dbReference>
<dbReference type="InterPro" id="IPR029058">
    <property type="entry name" value="AB_hydrolase_fold"/>
</dbReference>
<evidence type="ECO:0000313" key="3">
    <source>
        <dbReference type="Proteomes" id="UP000494106"/>
    </source>
</evidence>
<dbReference type="InterPro" id="IPR020841">
    <property type="entry name" value="PKS_Beta-ketoAc_synthase_dom"/>
</dbReference>
<dbReference type="Pfam" id="PF02801">
    <property type="entry name" value="Ketoacyl-synt_C"/>
    <property type="match status" value="1"/>
</dbReference>
<dbReference type="PROSITE" id="PS52004">
    <property type="entry name" value="KS3_2"/>
    <property type="match status" value="1"/>
</dbReference>
<dbReference type="PANTHER" id="PTHR43775:SF23">
    <property type="entry name" value="FATTY ACID SYNTHASE 3"/>
    <property type="match status" value="1"/>
</dbReference>
<dbReference type="InterPro" id="IPR049391">
    <property type="entry name" value="FAS_pseudo-KR"/>
</dbReference>
<evidence type="ECO:0000313" key="2">
    <source>
        <dbReference type="EMBL" id="CAB3240806.1"/>
    </source>
</evidence>
<dbReference type="InterPro" id="IPR020843">
    <property type="entry name" value="ER"/>
</dbReference>
<dbReference type="InterPro" id="IPR001227">
    <property type="entry name" value="Ac_transferase_dom_sf"/>
</dbReference>
<name>A0A8S1A8B6_ARCPL</name>
<reference evidence="2 3" key="1">
    <citation type="submission" date="2020-04" db="EMBL/GenBank/DDBJ databases">
        <authorList>
            <person name="Wallbank WR R."/>
            <person name="Pardo Diaz C."/>
            <person name="Kozak K."/>
            <person name="Martin S."/>
            <person name="Jiggins C."/>
            <person name="Moest M."/>
            <person name="Warren A I."/>
            <person name="Byers J.R.P. K."/>
            <person name="Montejo-Kovacevich G."/>
            <person name="Yen C E."/>
        </authorList>
    </citation>
    <scope>NUCLEOTIDE SEQUENCE [LARGE SCALE GENOMIC DNA]</scope>
</reference>
<dbReference type="EMBL" id="CADEBC010000506">
    <property type="protein sequence ID" value="CAB3240806.1"/>
    <property type="molecule type" value="Genomic_DNA"/>
</dbReference>
<dbReference type="CDD" id="cd00833">
    <property type="entry name" value="PKS"/>
    <property type="match status" value="1"/>
</dbReference>
<dbReference type="Pfam" id="PF00698">
    <property type="entry name" value="Acyl_transf_1"/>
    <property type="match status" value="1"/>
</dbReference>
<dbReference type="Gene3D" id="3.40.47.10">
    <property type="match status" value="1"/>
</dbReference>
<dbReference type="InterPro" id="IPR014030">
    <property type="entry name" value="Ketoacyl_synth_N"/>
</dbReference>
<dbReference type="SUPFAM" id="SSF53901">
    <property type="entry name" value="Thiolase-like"/>
    <property type="match status" value="2"/>
</dbReference>
<organism evidence="2 3">
    <name type="scientific">Arctia plantaginis</name>
    <name type="common">Wood tiger moth</name>
    <name type="synonym">Phalaena plantaginis</name>
    <dbReference type="NCBI Taxonomy" id="874455"/>
    <lineage>
        <taxon>Eukaryota</taxon>
        <taxon>Metazoa</taxon>
        <taxon>Ecdysozoa</taxon>
        <taxon>Arthropoda</taxon>
        <taxon>Hexapoda</taxon>
        <taxon>Insecta</taxon>
        <taxon>Pterygota</taxon>
        <taxon>Neoptera</taxon>
        <taxon>Endopterygota</taxon>
        <taxon>Lepidoptera</taxon>
        <taxon>Glossata</taxon>
        <taxon>Ditrysia</taxon>
        <taxon>Noctuoidea</taxon>
        <taxon>Erebidae</taxon>
        <taxon>Arctiinae</taxon>
        <taxon>Arctia</taxon>
    </lineage>
</organism>
<comment type="caution">
    <text evidence="2">The sequence shown here is derived from an EMBL/GenBank/DDBJ whole genome shotgun (WGS) entry which is preliminary data.</text>
</comment>
<dbReference type="SMART" id="SM00827">
    <property type="entry name" value="PKS_AT"/>
    <property type="match status" value="1"/>
</dbReference>
<dbReference type="InterPro" id="IPR016035">
    <property type="entry name" value="Acyl_Trfase/lysoPLipase"/>
</dbReference>
<dbReference type="SUPFAM" id="SSF55048">
    <property type="entry name" value="Probable ACP-binding domain of malonyl-CoA ACP transacylase"/>
    <property type="match status" value="1"/>
</dbReference>
<dbReference type="Proteomes" id="UP000494106">
    <property type="component" value="Unassembled WGS sequence"/>
</dbReference>
<dbReference type="InterPro" id="IPR050091">
    <property type="entry name" value="PKS_NRPS_Biosynth_Enz"/>
</dbReference>
<dbReference type="Gene3D" id="3.10.129.110">
    <property type="entry name" value="Polyketide synthase dehydratase"/>
    <property type="match status" value="1"/>
</dbReference>
<gene>
    <name evidence="2" type="ORF">APLA_LOCUS8386</name>
</gene>
<dbReference type="GO" id="GO:0006633">
    <property type="term" value="P:fatty acid biosynthetic process"/>
    <property type="evidence" value="ECO:0007669"/>
    <property type="project" value="TreeGrafter"/>
</dbReference>
<feature type="domain" description="Ketosynthase family 3 (KS3)" evidence="1">
    <location>
        <begin position="20"/>
        <end position="424"/>
    </location>
</feature>
<dbReference type="CDD" id="cd05195">
    <property type="entry name" value="enoyl_red"/>
    <property type="match status" value="1"/>
</dbReference>
<accession>A0A8S1A8B6</accession>
<dbReference type="GO" id="GO:0016491">
    <property type="term" value="F:oxidoreductase activity"/>
    <property type="evidence" value="ECO:0007669"/>
    <property type="project" value="InterPro"/>
</dbReference>
<dbReference type="Gene3D" id="3.40.50.1820">
    <property type="entry name" value="alpha/beta hydrolase"/>
    <property type="match status" value="1"/>
</dbReference>
<proteinExistence type="predicted"/>
<dbReference type="InterPro" id="IPR036291">
    <property type="entry name" value="NAD(P)-bd_dom_sf"/>
</dbReference>
<dbReference type="InterPro" id="IPR032821">
    <property type="entry name" value="PKS_assoc"/>
</dbReference>
<dbReference type="Gene3D" id="3.90.180.10">
    <property type="entry name" value="Medium-chain alcohol dehydrogenases, catalytic domain"/>
    <property type="match status" value="1"/>
</dbReference>
<dbReference type="SUPFAM" id="SSF50129">
    <property type="entry name" value="GroES-like"/>
    <property type="match status" value="1"/>
</dbReference>
<dbReference type="SUPFAM" id="SSF52151">
    <property type="entry name" value="FabD/lysophospholipase-like"/>
    <property type="match status" value="1"/>
</dbReference>
<dbReference type="InterPro" id="IPR042104">
    <property type="entry name" value="PKS_dehydratase_sf"/>
</dbReference>
<dbReference type="Gene3D" id="3.30.70.3290">
    <property type="match status" value="1"/>
</dbReference>
<evidence type="ECO:0000259" key="1">
    <source>
        <dbReference type="PROSITE" id="PS52004"/>
    </source>
</evidence>
<dbReference type="Pfam" id="PF21149">
    <property type="entry name" value="FAS_pseudo-KR"/>
    <property type="match status" value="1"/>
</dbReference>
<dbReference type="SUPFAM" id="SSF53474">
    <property type="entry name" value="alpha/beta-Hydrolases"/>
    <property type="match status" value="1"/>
</dbReference>
<protein>
    <recommendedName>
        <fullName evidence="1">Ketosynthase family 3 (KS3) domain-containing protein</fullName>
    </recommendedName>
</protein>
<dbReference type="GO" id="GO:0004312">
    <property type="term" value="F:fatty acid synthase activity"/>
    <property type="evidence" value="ECO:0007669"/>
    <property type="project" value="TreeGrafter"/>
</dbReference>
<dbReference type="SUPFAM" id="SSF51735">
    <property type="entry name" value="NAD(P)-binding Rossmann-fold domains"/>
    <property type="match status" value="1"/>
</dbReference>
<dbReference type="PANTHER" id="PTHR43775">
    <property type="entry name" value="FATTY ACID SYNTHASE"/>
    <property type="match status" value="1"/>
</dbReference>
<dbReference type="Gene3D" id="3.40.50.720">
    <property type="entry name" value="NAD(P)-binding Rossmann-like Domain"/>
    <property type="match status" value="1"/>
</dbReference>
<keyword evidence="3" id="KW-1185">Reference proteome</keyword>
<dbReference type="SMART" id="SM00825">
    <property type="entry name" value="PKS_KS"/>
    <property type="match status" value="1"/>
</dbReference>